<organism evidence="1 2">
    <name type="scientific">Candidatus Cryptobacteroides merdavium</name>
    <dbReference type="NCBI Taxonomy" id="2840769"/>
    <lineage>
        <taxon>Bacteria</taxon>
        <taxon>Pseudomonadati</taxon>
        <taxon>Bacteroidota</taxon>
        <taxon>Bacteroidia</taxon>
        <taxon>Bacteroidales</taxon>
        <taxon>Candidatus Cryptobacteroides</taxon>
    </lineage>
</organism>
<protein>
    <submittedName>
        <fullName evidence="1">Uncharacterized protein</fullName>
    </submittedName>
</protein>
<gene>
    <name evidence="1" type="ORF">IAC23_00185</name>
</gene>
<evidence type="ECO:0000313" key="1">
    <source>
        <dbReference type="EMBL" id="MBO8444109.1"/>
    </source>
</evidence>
<comment type="caution">
    <text evidence="1">The sequence shown here is derived from an EMBL/GenBank/DDBJ whole genome shotgun (WGS) entry which is preliminary data.</text>
</comment>
<dbReference type="AlphaFoldDB" id="A0A9D9EAD7"/>
<reference evidence="1" key="2">
    <citation type="journal article" date="2021" name="PeerJ">
        <title>Extensive microbial diversity within the chicken gut microbiome revealed by metagenomics and culture.</title>
        <authorList>
            <person name="Gilroy R."/>
            <person name="Ravi A."/>
            <person name="Getino M."/>
            <person name="Pursley I."/>
            <person name="Horton D.L."/>
            <person name="Alikhan N.F."/>
            <person name="Baker D."/>
            <person name="Gharbi K."/>
            <person name="Hall N."/>
            <person name="Watson M."/>
            <person name="Adriaenssens E.M."/>
            <person name="Foster-Nyarko E."/>
            <person name="Jarju S."/>
            <person name="Secka A."/>
            <person name="Antonio M."/>
            <person name="Oren A."/>
            <person name="Chaudhuri R.R."/>
            <person name="La Ragione R."/>
            <person name="Hildebrand F."/>
            <person name="Pallen M.J."/>
        </authorList>
    </citation>
    <scope>NUCLEOTIDE SEQUENCE</scope>
    <source>
        <strain evidence="1">D5-748</strain>
    </source>
</reference>
<accession>A0A9D9EAD7</accession>
<sequence length="213" mass="23733">MKKFILLLVAAVAALPCPGSEPGKNVRKTDVIDPSDPFRYEVRVGWGGYPLFDDIYLNPYNEDVGIYYGYGDRPLSSLYDDYSGPVYMTGVISAEFCFILKKWLTLSVGLNFNGIWGNTYDGETSAFLRRDSGISMTLLPQVRFTYKTGRYFKLYSAVGLGVTYGTFRDKRIVSPCLHFVPFGLTAGRKVYGFAEMGVGMLITGYNVGVGVRF</sequence>
<dbReference type="EMBL" id="JADIMO010000006">
    <property type="protein sequence ID" value="MBO8444109.1"/>
    <property type="molecule type" value="Genomic_DNA"/>
</dbReference>
<proteinExistence type="predicted"/>
<evidence type="ECO:0000313" key="2">
    <source>
        <dbReference type="Proteomes" id="UP000823619"/>
    </source>
</evidence>
<dbReference type="Proteomes" id="UP000823619">
    <property type="component" value="Unassembled WGS sequence"/>
</dbReference>
<name>A0A9D9EAD7_9BACT</name>
<reference evidence="1" key="1">
    <citation type="submission" date="2020-10" db="EMBL/GenBank/DDBJ databases">
        <authorList>
            <person name="Gilroy R."/>
        </authorList>
    </citation>
    <scope>NUCLEOTIDE SEQUENCE</scope>
    <source>
        <strain evidence="1">D5-748</strain>
    </source>
</reference>